<dbReference type="AlphaFoldDB" id="T0Z9R0"/>
<proteinExistence type="predicted"/>
<dbReference type="InterPro" id="IPR008327">
    <property type="entry name" value="Sig_transdc_resp-reg_antiterm"/>
</dbReference>
<dbReference type="PIRSF" id="PIRSF036382">
    <property type="entry name" value="RR_antiterm"/>
    <property type="match status" value="1"/>
</dbReference>
<keyword evidence="1" id="KW-0597">Phosphoprotein</keyword>
<dbReference type="SMART" id="SM00448">
    <property type="entry name" value="REC"/>
    <property type="match status" value="1"/>
</dbReference>
<sequence length="160" mass="17402">MEAQMARVVIAEDEAIIRLDLKEALEELGYEVVGAASTGDEGLEMIRSLKPDFAILDIKMPGLDGLQVAHEVGEDKICPVIILTAFSQRALIEQARDAGALAYLVKPFQPADLVPAIEIAIARFAQARALEEEIAALSDRSDSLSAQLELRKLLDRAKGY</sequence>
<dbReference type="InterPro" id="IPR011006">
    <property type="entry name" value="CheY-like_superfamily"/>
</dbReference>
<accession>T0Z9R0</accession>
<dbReference type="Gene3D" id="3.40.50.2300">
    <property type="match status" value="1"/>
</dbReference>
<name>T0Z9R0_9ZZZZ</name>
<reference evidence="3" key="1">
    <citation type="submission" date="2013-08" db="EMBL/GenBank/DDBJ databases">
        <authorList>
            <person name="Mendez C."/>
            <person name="Richter M."/>
            <person name="Ferrer M."/>
            <person name="Sanchez J."/>
        </authorList>
    </citation>
    <scope>NUCLEOTIDE SEQUENCE</scope>
</reference>
<reference evidence="3" key="2">
    <citation type="journal article" date="2014" name="ISME J.">
        <title>Microbial stratification in low pH oxic and suboxic macroscopic growths along an acid mine drainage.</title>
        <authorList>
            <person name="Mendez-Garcia C."/>
            <person name="Mesa V."/>
            <person name="Sprenger R.R."/>
            <person name="Richter M."/>
            <person name="Diez M.S."/>
            <person name="Solano J."/>
            <person name="Bargiela R."/>
            <person name="Golyshina O.V."/>
            <person name="Manteca A."/>
            <person name="Ramos J.L."/>
            <person name="Gallego J.R."/>
            <person name="Llorente I."/>
            <person name="Martins Dos Santos V.A."/>
            <person name="Jensen O.N."/>
            <person name="Pelaez A.I."/>
            <person name="Sanchez J."/>
            <person name="Ferrer M."/>
        </authorList>
    </citation>
    <scope>NUCLEOTIDE SEQUENCE</scope>
</reference>
<dbReference type="PANTHER" id="PTHR44591:SF3">
    <property type="entry name" value="RESPONSE REGULATORY DOMAIN-CONTAINING PROTEIN"/>
    <property type="match status" value="1"/>
</dbReference>
<dbReference type="GO" id="GO:0000160">
    <property type="term" value="P:phosphorelay signal transduction system"/>
    <property type="evidence" value="ECO:0007669"/>
    <property type="project" value="InterPro"/>
</dbReference>
<gene>
    <name evidence="3" type="ORF">B1A_22113</name>
</gene>
<evidence type="ECO:0000313" key="3">
    <source>
        <dbReference type="EMBL" id="EQD25879.1"/>
    </source>
</evidence>
<feature type="domain" description="Response regulatory" evidence="2">
    <location>
        <begin position="7"/>
        <end position="121"/>
    </location>
</feature>
<comment type="caution">
    <text evidence="3">The sequence shown here is derived from an EMBL/GenBank/DDBJ whole genome shotgun (WGS) entry which is preliminary data.</text>
</comment>
<evidence type="ECO:0000256" key="1">
    <source>
        <dbReference type="ARBA" id="ARBA00022553"/>
    </source>
</evidence>
<organism evidence="3">
    <name type="scientific">mine drainage metagenome</name>
    <dbReference type="NCBI Taxonomy" id="410659"/>
    <lineage>
        <taxon>unclassified sequences</taxon>
        <taxon>metagenomes</taxon>
        <taxon>ecological metagenomes</taxon>
    </lineage>
</organism>
<dbReference type="PANTHER" id="PTHR44591">
    <property type="entry name" value="STRESS RESPONSE REGULATOR PROTEIN 1"/>
    <property type="match status" value="1"/>
</dbReference>
<dbReference type="InterPro" id="IPR001789">
    <property type="entry name" value="Sig_transdc_resp-reg_receiver"/>
</dbReference>
<dbReference type="EMBL" id="AUZX01016353">
    <property type="protein sequence ID" value="EQD25879.1"/>
    <property type="molecule type" value="Genomic_DNA"/>
</dbReference>
<dbReference type="PROSITE" id="PS50110">
    <property type="entry name" value="RESPONSE_REGULATORY"/>
    <property type="match status" value="1"/>
</dbReference>
<dbReference type="Pfam" id="PF00072">
    <property type="entry name" value="Response_reg"/>
    <property type="match status" value="1"/>
</dbReference>
<dbReference type="SUPFAM" id="SSF52172">
    <property type="entry name" value="CheY-like"/>
    <property type="match status" value="1"/>
</dbReference>
<evidence type="ECO:0000259" key="2">
    <source>
        <dbReference type="PROSITE" id="PS50110"/>
    </source>
</evidence>
<protein>
    <submittedName>
        <fullName evidence="3">Two-component system response regulator</fullName>
    </submittedName>
</protein>
<dbReference type="InterPro" id="IPR050595">
    <property type="entry name" value="Bact_response_regulator"/>
</dbReference>